<gene>
    <name evidence="1" type="ORF">BRADI_4g26713v3</name>
</gene>
<reference evidence="2" key="3">
    <citation type="submission" date="2018-08" db="UniProtKB">
        <authorList>
            <consortium name="EnsemblPlants"/>
        </authorList>
    </citation>
    <scope>IDENTIFICATION</scope>
    <source>
        <strain evidence="2">cv. Bd21</strain>
    </source>
</reference>
<dbReference type="EnsemblPlants" id="PNT64264">
    <property type="protein sequence ID" value="PNT64264"/>
    <property type="gene ID" value="BRADI_4g26713v3"/>
</dbReference>
<proteinExistence type="predicted"/>
<protein>
    <recommendedName>
        <fullName evidence="4">Reverse transcriptase zinc-binding domain-containing protein</fullName>
    </recommendedName>
</protein>
<dbReference type="InParanoid" id="A0A2K2CQG7"/>
<evidence type="ECO:0000313" key="1">
    <source>
        <dbReference type="EMBL" id="PNT64264.1"/>
    </source>
</evidence>
<evidence type="ECO:0008006" key="4">
    <source>
        <dbReference type="Google" id="ProtNLM"/>
    </source>
</evidence>
<evidence type="ECO:0000313" key="2">
    <source>
        <dbReference type="EnsemblPlants" id="PNT64264"/>
    </source>
</evidence>
<dbReference type="OrthoDB" id="1938430at2759"/>
<dbReference type="EMBL" id="CM000883">
    <property type="protein sequence ID" value="PNT64264.1"/>
    <property type="molecule type" value="Genomic_DNA"/>
</dbReference>
<accession>A0A2K2CQG7</accession>
<evidence type="ECO:0000313" key="3">
    <source>
        <dbReference type="Proteomes" id="UP000008810"/>
    </source>
</evidence>
<keyword evidence="3" id="KW-1185">Reference proteome</keyword>
<reference evidence="1" key="2">
    <citation type="submission" date="2017-06" db="EMBL/GenBank/DDBJ databases">
        <title>WGS assembly of Brachypodium distachyon.</title>
        <authorList>
            <consortium name="The International Brachypodium Initiative"/>
            <person name="Lucas S."/>
            <person name="Harmon-Smith M."/>
            <person name="Lail K."/>
            <person name="Tice H."/>
            <person name="Grimwood J."/>
            <person name="Bruce D."/>
            <person name="Barry K."/>
            <person name="Shu S."/>
            <person name="Lindquist E."/>
            <person name="Wang M."/>
            <person name="Pitluck S."/>
            <person name="Vogel J.P."/>
            <person name="Garvin D.F."/>
            <person name="Mockler T.C."/>
            <person name="Schmutz J."/>
            <person name="Rokhsar D."/>
            <person name="Bevan M.W."/>
        </authorList>
    </citation>
    <scope>NUCLEOTIDE SEQUENCE</scope>
    <source>
        <strain evidence="1">Bd21</strain>
    </source>
</reference>
<name>A0A2K2CQG7_BRADI</name>
<dbReference type="AlphaFoldDB" id="A0A2K2CQG7"/>
<reference evidence="1 2" key="1">
    <citation type="journal article" date="2010" name="Nature">
        <title>Genome sequencing and analysis of the model grass Brachypodium distachyon.</title>
        <authorList>
            <consortium name="International Brachypodium Initiative"/>
        </authorList>
    </citation>
    <scope>NUCLEOTIDE SEQUENCE [LARGE SCALE GENOMIC DNA]</scope>
    <source>
        <strain evidence="1 2">Bd21</strain>
    </source>
</reference>
<sequence length="94" mass="11222">MLRQGGHLQLATEQILQTLETAWHLVLDCPFSKEIWALLLRERPRMVTAAAQIISLSGWWNRLLRLKARKKNPDIVWASMVVWHIWKERNRHIF</sequence>
<dbReference type="Gramene" id="PNT64264">
    <property type="protein sequence ID" value="PNT64264"/>
    <property type="gene ID" value="BRADI_4g26713v3"/>
</dbReference>
<dbReference type="Proteomes" id="UP000008810">
    <property type="component" value="Chromosome 4"/>
</dbReference>
<organism evidence="1">
    <name type="scientific">Brachypodium distachyon</name>
    <name type="common">Purple false brome</name>
    <name type="synonym">Trachynia distachya</name>
    <dbReference type="NCBI Taxonomy" id="15368"/>
    <lineage>
        <taxon>Eukaryota</taxon>
        <taxon>Viridiplantae</taxon>
        <taxon>Streptophyta</taxon>
        <taxon>Embryophyta</taxon>
        <taxon>Tracheophyta</taxon>
        <taxon>Spermatophyta</taxon>
        <taxon>Magnoliopsida</taxon>
        <taxon>Liliopsida</taxon>
        <taxon>Poales</taxon>
        <taxon>Poaceae</taxon>
        <taxon>BOP clade</taxon>
        <taxon>Pooideae</taxon>
        <taxon>Stipodae</taxon>
        <taxon>Brachypodieae</taxon>
        <taxon>Brachypodium</taxon>
    </lineage>
</organism>